<keyword evidence="4 7" id="KW-1133">Transmembrane helix</keyword>
<feature type="transmembrane region" description="Helical" evidence="7">
    <location>
        <begin position="68"/>
        <end position="85"/>
    </location>
</feature>
<gene>
    <name evidence="10" type="ORF">OUY18_10315</name>
</gene>
<feature type="transmembrane region" description="Helical" evidence="7">
    <location>
        <begin position="374"/>
        <end position="397"/>
    </location>
</feature>
<feature type="transmembrane region" description="Helical" evidence="7">
    <location>
        <begin position="247"/>
        <end position="268"/>
    </location>
</feature>
<feature type="transmembrane region" description="Helical" evidence="7">
    <location>
        <begin position="499"/>
        <end position="521"/>
    </location>
</feature>
<dbReference type="RefSeq" id="WP_268058704.1">
    <property type="nucleotide sequence ID" value="NZ_JAPOHA010000010.1"/>
</dbReference>
<feature type="transmembrane region" description="Helical" evidence="7">
    <location>
        <begin position="186"/>
        <end position="205"/>
    </location>
</feature>
<dbReference type="Proteomes" id="UP001082703">
    <property type="component" value="Unassembled WGS sequence"/>
</dbReference>
<keyword evidence="3 6" id="KW-0812">Transmembrane</keyword>
<feature type="transmembrane region" description="Helical" evidence="7">
    <location>
        <begin position="617"/>
        <end position="635"/>
    </location>
</feature>
<dbReference type="InterPro" id="IPR001516">
    <property type="entry name" value="Proton_antipo_N"/>
</dbReference>
<evidence type="ECO:0000256" key="5">
    <source>
        <dbReference type="ARBA" id="ARBA00023136"/>
    </source>
</evidence>
<evidence type="ECO:0000259" key="9">
    <source>
        <dbReference type="Pfam" id="PF00662"/>
    </source>
</evidence>
<dbReference type="Pfam" id="PF00361">
    <property type="entry name" value="Proton_antipo_M"/>
    <property type="match status" value="1"/>
</dbReference>
<feature type="domain" description="NADH-Ubiquinone oxidoreductase (complex I) chain 5 N-terminal" evidence="9">
    <location>
        <begin position="119"/>
        <end position="149"/>
    </location>
</feature>
<feature type="domain" description="NADH:quinone oxidoreductase/Mrp antiporter transmembrane" evidence="8">
    <location>
        <begin position="181"/>
        <end position="463"/>
    </location>
</feature>
<evidence type="ECO:0000313" key="11">
    <source>
        <dbReference type="Proteomes" id="UP001082703"/>
    </source>
</evidence>
<evidence type="ECO:0000256" key="4">
    <source>
        <dbReference type="ARBA" id="ARBA00022989"/>
    </source>
</evidence>
<evidence type="ECO:0000259" key="8">
    <source>
        <dbReference type="Pfam" id="PF00361"/>
    </source>
</evidence>
<evidence type="ECO:0000256" key="7">
    <source>
        <dbReference type="SAM" id="Phobius"/>
    </source>
</evidence>
<keyword evidence="11" id="KW-1185">Reference proteome</keyword>
<accession>A0ABT4BUS1</accession>
<dbReference type="PANTHER" id="PTHR43373">
    <property type="entry name" value="NA(+)/H(+) ANTIPORTER SUBUNIT"/>
    <property type="match status" value="1"/>
</dbReference>
<comment type="subcellular location">
    <subcellularLocation>
        <location evidence="1">Endomembrane system</location>
        <topology evidence="1">Multi-pass membrane protein</topology>
    </subcellularLocation>
    <subcellularLocation>
        <location evidence="6">Membrane</location>
        <topology evidence="6">Multi-pass membrane protein</topology>
    </subcellularLocation>
</comment>
<organism evidence="10 11">
    <name type="scientific">Caproiciproducens galactitolivorans</name>
    <dbReference type="NCBI Taxonomy" id="642589"/>
    <lineage>
        <taxon>Bacteria</taxon>
        <taxon>Bacillati</taxon>
        <taxon>Bacillota</taxon>
        <taxon>Clostridia</taxon>
        <taxon>Eubacteriales</taxon>
        <taxon>Acutalibacteraceae</taxon>
        <taxon>Caproiciproducens</taxon>
    </lineage>
</organism>
<protein>
    <submittedName>
        <fullName evidence="10">Proton-conducting transporter membrane subunit</fullName>
    </submittedName>
</protein>
<feature type="transmembrane region" description="Helical" evidence="7">
    <location>
        <begin position="315"/>
        <end position="341"/>
    </location>
</feature>
<evidence type="ECO:0000256" key="3">
    <source>
        <dbReference type="ARBA" id="ARBA00022692"/>
    </source>
</evidence>
<dbReference type="PANTHER" id="PTHR43373:SF1">
    <property type="entry name" value="NA(+)_H(+) ANTIPORTER SUBUNIT A"/>
    <property type="match status" value="1"/>
</dbReference>
<dbReference type="EMBL" id="JAPOHA010000010">
    <property type="protein sequence ID" value="MCY1714647.1"/>
    <property type="molecule type" value="Genomic_DNA"/>
</dbReference>
<dbReference type="InterPro" id="IPR001750">
    <property type="entry name" value="ND/Mrp_TM"/>
</dbReference>
<feature type="transmembrane region" description="Helical" evidence="7">
    <location>
        <begin position="453"/>
        <end position="471"/>
    </location>
</feature>
<feature type="transmembrane region" description="Helical" evidence="7">
    <location>
        <begin position="348"/>
        <end position="368"/>
    </location>
</feature>
<evidence type="ECO:0000256" key="6">
    <source>
        <dbReference type="RuleBase" id="RU000320"/>
    </source>
</evidence>
<evidence type="ECO:0000256" key="2">
    <source>
        <dbReference type="ARBA" id="ARBA00008483"/>
    </source>
</evidence>
<evidence type="ECO:0000313" key="10">
    <source>
        <dbReference type="EMBL" id="MCY1714647.1"/>
    </source>
</evidence>
<keyword evidence="5 7" id="KW-0472">Membrane</keyword>
<reference evidence="10 11" key="1">
    <citation type="submission" date="2022-11" db="EMBL/GenBank/DDBJ databases">
        <authorList>
            <person name="Caiyu Z."/>
        </authorList>
    </citation>
    <scope>NUCLEOTIDE SEQUENCE [LARGE SCALE GENOMIC DNA]</scope>
    <source>
        <strain evidence="10 11">YR-4</strain>
    </source>
</reference>
<feature type="transmembrane region" description="Helical" evidence="7">
    <location>
        <begin position="418"/>
        <end position="441"/>
    </location>
</feature>
<feature type="transmembrane region" description="Helical" evidence="7">
    <location>
        <begin position="163"/>
        <end position="180"/>
    </location>
</feature>
<dbReference type="Pfam" id="PF00662">
    <property type="entry name" value="Proton_antipo_N"/>
    <property type="match status" value="1"/>
</dbReference>
<evidence type="ECO:0000256" key="1">
    <source>
        <dbReference type="ARBA" id="ARBA00004127"/>
    </source>
</evidence>
<feature type="transmembrane region" description="Helical" evidence="7">
    <location>
        <begin position="123"/>
        <end position="143"/>
    </location>
</feature>
<sequence>MEMIATLMVFPFLAALLIACAKPGKLRDGLIFCSSIVIVATVLLLCINVLQGGKTQSYLMETQMLDRIFLIAELGLMGLVFYYGIRYKRYYILLLSAAGTLPVVWMEFAGRGAQGGDHIVVDYLTLIMCLVVGVVGSLICVYAIGYIKDYHKHHTEYKDRSSFFLSMLFVFMGAMFGLIFSSNLTWIYFFWEVTTFCSFLLIGYTQTEEAINNSFRALWMNLLGGLGFACAILYSSMALHIANLQDLVAAAANNKAVIIPVTLLAFAAMTKSAQMPFSRWLLGAMVAPTPTSALLHSATMVKAGVYLLIRLSPALYGNLAGVMVTSIGGFTFFAASLLAISQSDGKKVLAYSTISNLGLIAACAGVGLHQAVWAAILLLVFHAVSKSLLFVSVGAVENITGSRNIEDMHGLIVRLPKLAFVMIVGICGMFLAPFGMLISKWAALKAFVDSKSVWLVLFLIFGSASTLFYWGKWLGKLVAVIHRSAQLKDTVRKSEKGSIYTLTFLVIALCISFPVFSNIFVEPFLSQTFHDTIGAIISSSDLNVMLLMLCMIVILPVTVRLLTFGKANKRVISYMAGVNEGDDRTFVDSFGHEKSMYLANWYMDDYFGEKKLLKPSLVLASAIMTILMIIVIGGAI</sequence>
<dbReference type="PRINTS" id="PR01434">
    <property type="entry name" value="NADHDHGNASE5"/>
</dbReference>
<dbReference type="InterPro" id="IPR050616">
    <property type="entry name" value="CPA3_Na-H_Antiporter_A"/>
</dbReference>
<feature type="transmembrane region" description="Helical" evidence="7">
    <location>
        <begin position="544"/>
        <end position="563"/>
    </location>
</feature>
<comment type="caution">
    <text evidence="10">The sequence shown here is derived from an EMBL/GenBank/DDBJ whole genome shotgun (WGS) entry which is preliminary data.</text>
</comment>
<feature type="transmembrane region" description="Helical" evidence="7">
    <location>
        <begin position="217"/>
        <end position="241"/>
    </location>
</feature>
<comment type="similarity">
    <text evidence="2">Belongs to the CPA3 antiporters (TC 2.A.63) subunit A family.</text>
</comment>
<feature type="transmembrane region" description="Helical" evidence="7">
    <location>
        <begin position="29"/>
        <end position="47"/>
    </location>
</feature>
<name>A0ABT4BUS1_9FIRM</name>
<feature type="transmembrane region" description="Helical" evidence="7">
    <location>
        <begin position="280"/>
        <end position="309"/>
    </location>
</feature>
<proteinExistence type="inferred from homology"/>